<name>B0ES23_ENTDS</name>
<reference evidence="2" key="1">
    <citation type="submission" date="2007-12" db="EMBL/GenBank/DDBJ databases">
        <title>Annotation of Entamoeba dispar SAW760.</title>
        <authorList>
            <person name="Lorenzi H."/>
            <person name="Inman J."/>
            <person name="Schobel S."/>
            <person name="Amedeo P."/>
            <person name="Caler E."/>
        </authorList>
    </citation>
    <scope>NUCLEOTIDE SEQUENCE [LARGE SCALE GENOMIC DNA]</scope>
    <source>
        <strain evidence="2">ATCC PRA-260 / SAW760</strain>
    </source>
</reference>
<proteinExistence type="predicted"/>
<organism evidence="2">
    <name type="scientific">Entamoeba dispar (strain ATCC PRA-260 / SAW760)</name>
    <dbReference type="NCBI Taxonomy" id="370354"/>
    <lineage>
        <taxon>Eukaryota</taxon>
        <taxon>Amoebozoa</taxon>
        <taxon>Evosea</taxon>
        <taxon>Archamoebae</taxon>
        <taxon>Mastigamoebida</taxon>
        <taxon>Entamoebidae</taxon>
        <taxon>Entamoeba</taxon>
    </lineage>
</organism>
<keyword evidence="2" id="KW-1185">Reference proteome</keyword>
<accession>B0ES23</accession>
<sequence>MEEWYTYDEDDFATEEPIVIEEKEKKERPIVIEEREEEGEEKDEWEIEDWMLMNEDDERNAGEWMINNDEDEDGAPMEMSQWKEIRNQEMEKYLHRKKIYDKVKAQIRNIRREIQSPKDMEALLDEYIREAGEGDY</sequence>
<evidence type="ECO:0000313" key="2">
    <source>
        <dbReference type="Proteomes" id="UP000008076"/>
    </source>
</evidence>
<gene>
    <name evidence="1" type="ORF">EDI_249890</name>
</gene>
<dbReference type="RefSeq" id="XP_001740893.1">
    <property type="nucleotide sequence ID" value="XM_001740841.1"/>
</dbReference>
<dbReference type="GeneID" id="5886068"/>
<dbReference type="EMBL" id="DS550574">
    <property type="protein sequence ID" value="EDR22671.1"/>
    <property type="molecule type" value="Genomic_DNA"/>
</dbReference>
<dbReference type="VEuPathDB" id="AmoebaDB:EDI_249890"/>
<dbReference type="AlphaFoldDB" id="B0ES23"/>
<evidence type="ECO:0000313" key="1">
    <source>
        <dbReference type="EMBL" id="EDR22671.1"/>
    </source>
</evidence>
<dbReference type="KEGG" id="edi:EDI_249890"/>
<protein>
    <submittedName>
        <fullName evidence="1">Uncharacterized protein</fullName>
    </submittedName>
</protein>
<dbReference type="Proteomes" id="UP000008076">
    <property type="component" value="Unassembled WGS sequence"/>
</dbReference>